<feature type="compositionally biased region" description="Polar residues" evidence="1">
    <location>
        <begin position="31"/>
        <end position="40"/>
    </location>
</feature>
<sequence>MHNFRNKVDVANNAAAGSSDAVPGDPAAVSAPSTVSTNPKAKTKGAVSGKTRAPKEEEDD</sequence>
<dbReference type="Proteomes" id="UP000193689">
    <property type="component" value="Unassembled WGS sequence"/>
</dbReference>
<proteinExistence type="predicted"/>
<dbReference type="InParanoid" id="A0A1Y2D9I8"/>
<reference evidence="2 3" key="1">
    <citation type="submission" date="2016-07" db="EMBL/GenBank/DDBJ databases">
        <title>Pervasive Adenine N6-methylation of Active Genes in Fungi.</title>
        <authorList>
            <consortium name="DOE Joint Genome Institute"/>
            <person name="Mondo S.J."/>
            <person name="Dannebaum R.O."/>
            <person name="Kuo R.C."/>
            <person name="Labutti K."/>
            <person name="Haridas S."/>
            <person name="Kuo A."/>
            <person name="Salamov A."/>
            <person name="Ahrendt S.R."/>
            <person name="Lipzen A."/>
            <person name="Sullivan W."/>
            <person name="Andreopoulos W.B."/>
            <person name="Clum A."/>
            <person name="Lindquist E."/>
            <person name="Daum C."/>
            <person name="Ramamoorthy G.K."/>
            <person name="Gryganskyi A."/>
            <person name="Culley D."/>
            <person name="Magnuson J.K."/>
            <person name="James T.Y."/>
            <person name="O'Malley M.A."/>
            <person name="Stajich J.E."/>
            <person name="Spatafora J.W."/>
            <person name="Visel A."/>
            <person name="Grigoriev I.V."/>
        </authorList>
    </citation>
    <scope>NUCLEOTIDE SEQUENCE [LARGE SCALE GENOMIC DNA]</scope>
    <source>
        <strain evidence="2 3">CBS 129021</strain>
    </source>
</reference>
<evidence type="ECO:0000313" key="2">
    <source>
        <dbReference type="EMBL" id="ORY55867.1"/>
    </source>
</evidence>
<keyword evidence="3" id="KW-1185">Reference proteome</keyword>
<protein>
    <submittedName>
        <fullName evidence="2">Uncharacterized protein</fullName>
    </submittedName>
</protein>
<dbReference type="EMBL" id="MCFJ01000025">
    <property type="protein sequence ID" value="ORY55867.1"/>
    <property type="molecule type" value="Genomic_DNA"/>
</dbReference>
<feature type="region of interest" description="Disordered" evidence="1">
    <location>
        <begin position="1"/>
        <end position="60"/>
    </location>
</feature>
<dbReference type="GeneID" id="63780793"/>
<accession>A0A1Y2D9I8</accession>
<comment type="caution">
    <text evidence="2">The sequence shown here is derived from an EMBL/GenBank/DDBJ whole genome shotgun (WGS) entry which is preliminary data.</text>
</comment>
<dbReference type="RefSeq" id="XP_040709819.1">
    <property type="nucleotide sequence ID" value="XM_040864581.1"/>
</dbReference>
<evidence type="ECO:0000256" key="1">
    <source>
        <dbReference type="SAM" id="MobiDB-lite"/>
    </source>
</evidence>
<evidence type="ECO:0000313" key="3">
    <source>
        <dbReference type="Proteomes" id="UP000193689"/>
    </source>
</evidence>
<dbReference type="AlphaFoldDB" id="A0A1Y2D9I8"/>
<name>A0A1Y2D9I8_9PEZI</name>
<organism evidence="2 3">
    <name type="scientific">Pseudomassariella vexata</name>
    <dbReference type="NCBI Taxonomy" id="1141098"/>
    <lineage>
        <taxon>Eukaryota</taxon>
        <taxon>Fungi</taxon>
        <taxon>Dikarya</taxon>
        <taxon>Ascomycota</taxon>
        <taxon>Pezizomycotina</taxon>
        <taxon>Sordariomycetes</taxon>
        <taxon>Xylariomycetidae</taxon>
        <taxon>Amphisphaeriales</taxon>
        <taxon>Pseudomassariaceae</taxon>
        <taxon>Pseudomassariella</taxon>
    </lineage>
</organism>
<gene>
    <name evidence="2" type="ORF">BCR38DRAFT_490872</name>
</gene>